<dbReference type="Pfam" id="PF01243">
    <property type="entry name" value="PNPOx_N"/>
    <property type="match status" value="1"/>
</dbReference>
<dbReference type="GO" id="GO:0004733">
    <property type="term" value="F:pyridoxamine phosphate oxidase activity"/>
    <property type="evidence" value="ECO:0007669"/>
    <property type="project" value="UniProtKB-EC"/>
</dbReference>
<feature type="compositionally biased region" description="Polar residues" evidence="8">
    <location>
        <begin position="259"/>
        <end position="268"/>
    </location>
</feature>
<comment type="caution">
    <text evidence="11">The sequence shown here is derived from an EMBL/GenBank/DDBJ whole genome shotgun (WGS) entry which is preliminary data.</text>
</comment>
<feature type="domain" description="Pyridoxine 5'-phosphate oxidase dimerisation C-terminal" evidence="10">
    <location>
        <begin position="489"/>
        <end position="514"/>
    </location>
</feature>
<dbReference type="GO" id="GO:0010181">
    <property type="term" value="F:FMN binding"/>
    <property type="evidence" value="ECO:0007669"/>
    <property type="project" value="InterPro"/>
</dbReference>
<dbReference type="PROSITE" id="PS01064">
    <property type="entry name" value="PYRIDOX_OXIDASE"/>
    <property type="match status" value="1"/>
</dbReference>
<dbReference type="GO" id="GO:0008615">
    <property type="term" value="P:pyridoxine biosynthetic process"/>
    <property type="evidence" value="ECO:0007669"/>
    <property type="project" value="InterPro"/>
</dbReference>
<feature type="region of interest" description="Disordered" evidence="8">
    <location>
        <begin position="184"/>
        <end position="214"/>
    </location>
</feature>
<protein>
    <recommendedName>
        <fullName evidence="4">pyridoxal 5'-phosphate synthase</fullName>
        <ecNumber evidence="4">1.4.3.5</ecNumber>
    </recommendedName>
</protein>
<evidence type="ECO:0000256" key="5">
    <source>
        <dbReference type="ARBA" id="ARBA00022630"/>
    </source>
</evidence>
<dbReference type="EMBL" id="JAAHCF010000570">
    <property type="protein sequence ID" value="KAK8143000.1"/>
    <property type="molecule type" value="Genomic_DNA"/>
</dbReference>
<feature type="region of interest" description="Disordered" evidence="8">
    <location>
        <begin position="240"/>
        <end position="290"/>
    </location>
</feature>
<keyword evidence="6" id="KW-0288">FMN</keyword>
<feature type="region of interest" description="Disordered" evidence="8">
    <location>
        <begin position="1"/>
        <end position="91"/>
    </location>
</feature>
<organism evidence="11 12">
    <name type="scientific">Beauveria asiatica</name>
    <dbReference type="NCBI Taxonomy" id="1069075"/>
    <lineage>
        <taxon>Eukaryota</taxon>
        <taxon>Fungi</taxon>
        <taxon>Dikarya</taxon>
        <taxon>Ascomycota</taxon>
        <taxon>Pezizomycotina</taxon>
        <taxon>Sordariomycetes</taxon>
        <taxon>Hypocreomycetidae</taxon>
        <taxon>Hypocreales</taxon>
        <taxon>Cordycipitaceae</taxon>
        <taxon>Beauveria</taxon>
    </lineage>
</organism>
<keyword evidence="7" id="KW-0560">Oxidoreductase</keyword>
<dbReference type="Proteomes" id="UP001397290">
    <property type="component" value="Unassembled WGS sequence"/>
</dbReference>
<feature type="compositionally biased region" description="Polar residues" evidence="8">
    <location>
        <begin position="64"/>
        <end position="75"/>
    </location>
</feature>
<evidence type="ECO:0000256" key="2">
    <source>
        <dbReference type="ARBA" id="ARBA00004738"/>
    </source>
</evidence>
<dbReference type="NCBIfam" id="NF004231">
    <property type="entry name" value="PRK05679.1"/>
    <property type="match status" value="1"/>
</dbReference>
<sequence length="515" mass="55992">MSQVGTPQRPPSAVQNSPAGQMPGQPQFSPHQLPLGTPQQGGQMQQHAQQHQQQMQQPGAIITPQTPTFPSNQGPNAGVASNAPPLSPASESREKDRFALLLDINHELLYEVILLQNTQTELKKEAAAANGNAGERKPTEEEALFQQDYVHCMRRLQANLSYMAAQADRKTETKGPPYPTFMTAPPLNLSLRPRAQPMVPDGSDAKIDPAADREERDKAIKDLYRRLQAAYPGVDFKKESAARLQHGQKPGNPAGFQGSPISQKTPQIPNAPPPQDNKKVAPGGSGTQGTQAAQFTLGTLSRSDLDSASPIPQFHKWFSEAQDAIRGVQGASWGAAAATAETCTLSTAELPSGRVSSRLVYLKELDAAQQQGGFVIYSNLSTSRKAADLATNPHAALCFYWSPLQRQVRVEGVAARLSAEESQVYFDTRARGSRIGAWSSRQSAVLEPAAAARDGSGDDDDGRAQLEGWVAETEKRFEGQDKIPVPDFWGGLRIVPTRVEFWQGRDCRLHDRFVP</sequence>
<evidence type="ECO:0000256" key="1">
    <source>
        <dbReference type="ARBA" id="ARBA00001917"/>
    </source>
</evidence>
<feature type="compositionally biased region" description="Polar residues" evidence="8">
    <location>
        <begin position="13"/>
        <end position="29"/>
    </location>
</feature>
<dbReference type="InterPro" id="IPR011576">
    <property type="entry name" value="Pyridox_Oxase_N"/>
</dbReference>
<evidence type="ECO:0000259" key="9">
    <source>
        <dbReference type="Pfam" id="PF01243"/>
    </source>
</evidence>
<comment type="pathway">
    <text evidence="3">Cofactor metabolism; pyridoxal 5'-phosphate salvage; pyridoxal 5'-phosphate from pyridoxine 5'-phosphate: step 1/1.</text>
</comment>
<evidence type="ECO:0000256" key="6">
    <source>
        <dbReference type="ARBA" id="ARBA00022643"/>
    </source>
</evidence>
<evidence type="ECO:0000256" key="4">
    <source>
        <dbReference type="ARBA" id="ARBA00012801"/>
    </source>
</evidence>
<dbReference type="Pfam" id="PF10590">
    <property type="entry name" value="PNP_phzG_C"/>
    <property type="match status" value="1"/>
</dbReference>
<evidence type="ECO:0000256" key="8">
    <source>
        <dbReference type="SAM" id="MobiDB-lite"/>
    </source>
</evidence>
<dbReference type="InterPro" id="IPR000659">
    <property type="entry name" value="Pyridox_Oxase"/>
</dbReference>
<keyword evidence="12" id="KW-1185">Reference proteome</keyword>
<dbReference type="InterPro" id="IPR012349">
    <property type="entry name" value="Split_barrel_FMN-bd"/>
</dbReference>
<feature type="domain" description="Pyridoxamine 5'-phosphate oxidase N-terminal" evidence="9">
    <location>
        <begin position="339"/>
        <end position="449"/>
    </location>
</feature>
<comment type="cofactor">
    <cofactor evidence="1">
        <name>FMN</name>
        <dbReference type="ChEBI" id="CHEBI:58210"/>
    </cofactor>
</comment>
<comment type="pathway">
    <text evidence="2">Cofactor metabolism; pyridoxal 5'-phosphate salvage; pyridoxal 5'-phosphate from pyridoxamine 5'-phosphate: step 1/1.</text>
</comment>
<gene>
    <name evidence="11" type="ORF">G3M48_007871</name>
</gene>
<dbReference type="InterPro" id="IPR019576">
    <property type="entry name" value="Pyridoxamine_oxidase_dimer_C"/>
</dbReference>
<name>A0AAW0RLR8_9HYPO</name>
<dbReference type="Gene3D" id="2.30.110.10">
    <property type="entry name" value="Electron Transport, Fmn-binding Protein, Chain A"/>
    <property type="match status" value="1"/>
</dbReference>
<dbReference type="InterPro" id="IPR019740">
    <property type="entry name" value="Pyridox_Oxase_CS"/>
</dbReference>
<evidence type="ECO:0000313" key="11">
    <source>
        <dbReference type="EMBL" id="KAK8143000.1"/>
    </source>
</evidence>
<evidence type="ECO:0000313" key="12">
    <source>
        <dbReference type="Proteomes" id="UP001397290"/>
    </source>
</evidence>
<keyword evidence="5" id="KW-0285">Flavoprotein</keyword>
<proteinExistence type="predicted"/>
<feature type="compositionally biased region" description="Basic and acidic residues" evidence="8">
    <location>
        <begin position="203"/>
        <end position="214"/>
    </location>
</feature>
<dbReference type="PANTHER" id="PTHR10851:SF0">
    <property type="entry name" value="PYRIDOXINE-5'-PHOSPHATE OXIDASE"/>
    <property type="match status" value="1"/>
</dbReference>
<dbReference type="PANTHER" id="PTHR10851">
    <property type="entry name" value="PYRIDOXINE-5-PHOSPHATE OXIDASE"/>
    <property type="match status" value="1"/>
</dbReference>
<reference evidence="11 12" key="1">
    <citation type="submission" date="2020-02" db="EMBL/GenBank/DDBJ databases">
        <title>Comparative genomics of the hypocrealean fungal genus Beauvera.</title>
        <authorList>
            <person name="Showalter D.N."/>
            <person name="Bushley K.E."/>
            <person name="Rehner S.A."/>
        </authorList>
    </citation>
    <scope>NUCLEOTIDE SEQUENCE [LARGE SCALE GENOMIC DNA]</scope>
    <source>
        <strain evidence="11 12">ARSEF4384</strain>
    </source>
</reference>
<evidence type="ECO:0000259" key="10">
    <source>
        <dbReference type="Pfam" id="PF10590"/>
    </source>
</evidence>
<evidence type="ECO:0000256" key="7">
    <source>
        <dbReference type="ARBA" id="ARBA00023002"/>
    </source>
</evidence>
<evidence type="ECO:0000256" key="3">
    <source>
        <dbReference type="ARBA" id="ARBA00005037"/>
    </source>
</evidence>
<dbReference type="EC" id="1.4.3.5" evidence="4"/>
<dbReference type="AlphaFoldDB" id="A0AAW0RLR8"/>
<feature type="compositionally biased region" description="Low complexity" evidence="8">
    <location>
        <begin position="30"/>
        <end position="63"/>
    </location>
</feature>
<accession>A0AAW0RLR8</accession>
<dbReference type="SUPFAM" id="SSF50475">
    <property type="entry name" value="FMN-binding split barrel"/>
    <property type="match status" value="1"/>
</dbReference>